<dbReference type="CDD" id="cd03529">
    <property type="entry name" value="Rieske_NirD"/>
    <property type="match status" value="1"/>
</dbReference>
<dbReference type="InterPro" id="IPR017941">
    <property type="entry name" value="Rieske_2Fe-2S"/>
</dbReference>
<evidence type="ECO:0000256" key="3">
    <source>
        <dbReference type="ARBA" id="ARBA00023002"/>
    </source>
</evidence>
<dbReference type="PANTHER" id="PTHR40562:SF1">
    <property type="entry name" value="NITRITE REDUCTASE (NADH) SMALL SUBUNIT"/>
    <property type="match status" value="1"/>
</dbReference>
<evidence type="ECO:0000313" key="9">
    <source>
        <dbReference type="Proteomes" id="UP000243799"/>
    </source>
</evidence>
<dbReference type="InterPro" id="IPR017881">
    <property type="entry name" value="NirD"/>
</dbReference>
<evidence type="ECO:0000313" key="8">
    <source>
        <dbReference type="EMBL" id="SFB51341.1"/>
    </source>
</evidence>
<dbReference type="SUPFAM" id="SSF50022">
    <property type="entry name" value="ISP domain"/>
    <property type="match status" value="1"/>
</dbReference>
<organism evidence="8 9">
    <name type="scientific">Amycolatopsis marina</name>
    <dbReference type="NCBI Taxonomy" id="490629"/>
    <lineage>
        <taxon>Bacteria</taxon>
        <taxon>Bacillati</taxon>
        <taxon>Actinomycetota</taxon>
        <taxon>Actinomycetes</taxon>
        <taxon>Pseudonocardiales</taxon>
        <taxon>Pseudonocardiaceae</taxon>
        <taxon>Amycolatopsis</taxon>
    </lineage>
</organism>
<dbReference type="STRING" id="490629.SAMN05216266_11577"/>
<name>A0A1I1BM26_9PSEU</name>
<dbReference type="Pfam" id="PF13806">
    <property type="entry name" value="Rieske_2"/>
    <property type="match status" value="1"/>
</dbReference>
<gene>
    <name evidence="8" type="ORF">SAMN05216266_11577</name>
</gene>
<accession>A0A1I1BM26</accession>
<protein>
    <submittedName>
        <fullName evidence="8">Nitrite reductase (NADH) small subunit</fullName>
    </submittedName>
</protein>
<keyword evidence="4" id="KW-0408">Iron</keyword>
<dbReference type="PROSITE" id="PS51296">
    <property type="entry name" value="RIESKE"/>
    <property type="match status" value="1"/>
</dbReference>
<reference evidence="9" key="1">
    <citation type="submission" date="2016-10" db="EMBL/GenBank/DDBJ databases">
        <authorList>
            <person name="Varghese N."/>
            <person name="Submissions S."/>
        </authorList>
    </citation>
    <scope>NUCLEOTIDE SEQUENCE [LARGE SCALE GENOMIC DNA]</scope>
    <source>
        <strain evidence="9">CGMCC 4.3568</strain>
    </source>
</reference>
<dbReference type="Proteomes" id="UP000243799">
    <property type="component" value="Unassembled WGS sequence"/>
</dbReference>
<keyword evidence="3" id="KW-0560">Oxidoreductase</keyword>
<evidence type="ECO:0000256" key="4">
    <source>
        <dbReference type="ARBA" id="ARBA00023004"/>
    </source>
</evidence>
<proteinExistence type="predicted"/>
<evidence type="ECO:0000256" key="2">
    <source>
        <dbReference type="ARBA" id="ARBA00022723"/>
    </source>
</evidence>
<dbReference type="RefSeq" id="WP_425425573.1">
    <property type="nucleotide sequence ID" value="NZ_FOKG01000015.1"/>
</dbReference>
<evidence type="ECO:0000256" key="6">
    <source>
        <dbReference type="ARBA" id="ARBA00023063"/>
    </source>
</evidence>
<keyword evidence="9" id="KW-1185">Reference proteome</keyword>
<keyword evidence="2" id="KW-0479">Metal-binding</keyword>
<dbReference type="GO" id="GO:0046872">
    <property type="term" value="F:metal ion binding"/>
    <property type="evidence" value="ECO:0007669"/>
    <property type="project" value="UniProtKB-KW"/>
</dbReference>
<dbReference type="InterPro" id="IPR012748">
    <property type="entry name" value="Rieske-like_NirD"/>
</dbReference>
<dbReference type="PANTHER" id="PTHR40562">
    <property type="match status" value="1"/>
</dbReference>
<dbReference type="PROSITE" id="PS51300">
    <property type="entry name" value="NIRD"/>
    <property type="match status" value="1"/>
</dbReference>
<dbReference type="NCBIfam" id="TIGR02378">
    <property type="entry name" value="nirD_assim_sml"/>
    <property type="match status" value="1"/>
</dbReference>
<evidence type="ECO:0000256" key="1">
    <source>
        <dbReference type="ARBA" id="ARBA00022714"/>
    </source>
</evidence>
<dbReference type="GO" id="GO:0051537">
    <property type="term" value="F:2 iron, 2 sulfur cluster binding"/>
    <property type="evidence" value="ECO:0007669"/>
    <property type="project" value="UniProtKB-KW"/>
</dbReference>
<evidence type="ECO:0000256" key="5">
    <source>
        <dbReference type="ARBA" id="ARBA00023014"/>
    </source>
</evidence>
<dbReference type="AlphaFoldDB" id="A0A1I1BM26"/>
<feature type="domain" description="Rieske" evidence="7">
    <location>
        <begin position="16"/>
        <end position="117"/>
    </location>
</feature>
<keyword evidence="5" id="KW-0411">Iron-sulfur</keyword>
<keyword evidence="1" id="KW-0001">2Fe-2S</keyword>
<dbReference type="EMBL" id="FOKG01000015">
    <property type="protein sequence ID" value="SFB51341.1"/>
    <property type="molecule type" value="Genomic_DNA"/>
</dbReference>
<dbReference type="GO" id="GO:0008942">
    <property type="term" value="F:nitrite reductase [NAD(P)H] activity"/>
    <property type="evidence" value="ECO:0007669"/>
    <property type="project" value="InterPro"/>
</dbReference>
<dbReference type="GO" id="GO:0042128">
    <property type="term" value="P:nitrate assimilation"/>
    <property type="evidence" value="ECO:0007669"/>
    <property type="project" value="UniProtKB-KW"/>
</dbReference>
<keyword evidence="6" id="KW-0534">Nitrate assimilation</keyword>
<dbReference type="GO" id="GO:0004497">
    <property type="term" value="F:monooxygenase activity"/>
    <property type="evidence" value="ECO:0007669"/>
    <property type="project" value="UniProtKB-ARBA"/>
</dbReference>
<dbReference type="GO" id="GO:0016705">
    <property type="term" value="F:oxidoreductase activity, acting on paired donors, with incorporation or reduction of molecular oxygen"/>
    <property type="evidence" value="ECO:0007669"/>
    <property type="project" value="UniProtKB-ARBA"/>
</dbReference>
<evidence type="ECO:0000259" key="7">
    <source>
        <dbReference type="PROSITE" id="PS51296"/>
    </source>
</evidence>
<dbReference type="InterPro" id="IPR036922">
    <property type="entry name" value="Rieske_2Fe-2S_sf"/>
</dbReference>
<sequence length="120" mass="12540">MTAVTDVSEPQGMTWTAVCAEQAVVPGGGVAALLPDDQQVAVFRTVDDEFFALSNIDPFCGAAVLSRGILGDSEGVPFVASPMLKQRFDLRTGSCLDDDSVAVAGYPVRLRDGIVHVGSP</sequence>
<dbReference type="Gene3D" id="2.102.10.10">
    <property type="entry name" value="Rieske [2Fe-2S] iron-sulphur domain"/>
    <property type="match status" value="1"/>
</dbReference>